<gene>
    <name evidence="5" type="ORF">SAMN05660909_00021</name>
</gene>
<evidence type="ECO:0000256" key="3">
    <source>
        <dbReference type="ARBA" id="ARBA00023163"/>
    </source>
</evidence>
<organism evidence="5 6">
    <name type="scientific">Chitinophaga terrae</name>
    <name type="common">ex Kim and Jung 2007</name>
    <dbReference type="NCBI Taxonomy" id="408074"/>
    <lineage>
        <taxon>Bacteria</taxon>
        <taxon>Pseudomonadati</taxon>
        <taxon>Bacteroidota</taxon>
        <taxon>Chitinophagia</taxon>
        <taxon>Chitinophagales</taxon>
        <taxon>Chitinophagaceae</taxon>
        <taxon>Chitinophaga</taxon>
    </lineage>
</organism>
<reference evidence="6" key="1">
    <citation type="submission" date="2016-10" db="EMBL/GenBank/DDBJ databases">
        <authorList>
            <person name="Varghese N."/>
            <person name="Submissions S."/>
        </authorList>
    </citation>
    <scope>NUCLEOTIDE SEQUENCE [LARGE SCALE GENOMIC DNA]</scope>
    <source>
        <strain evidence="6">DSM 23920</strain>
    </source>
</reference>
<dbReference type="RefSeq" id="WP_089757396.1">
    <property type="nucleotide sequence ID" value="NZ_BKAT01000020.1"/>
</dbReference>
<proteinExistence type="predicted"/>
<dbReference type="PANTHER" id="PTHR47893:SF1">
    <property type="entry name" value="REGULATORY PROTEIN PCHR"/>
    <property type="match status" value="1"/>
</dbReference>
<evidence type="ECO:0000256" key="2">
    <source>
        <dbReference type="ARBA" id="ARBA00023125"/>
    </source>
</evidence>
<dbReference type="GO" id="GO:0043565">
    <property type="term" value="F:sequence-specific DNA binding"/>
    <property type="evidence" value="ECO:0007669"/>
    <property type="project" value="InterPro"/>
</dbReference>
<dbReference type="AlphaFoldDB" id="A0A1H3WTN3"/>
<dbReference type="PROSITE" id="PS01124">
    <property type="entry name" value="HTH_ARAC_FAMILY_2"/>
    <property type="match status" value="1"/>
</dbReference>
<evidence type="ECO:0000313" key="6">
    <source>
        <dbReference type="Proteomes" id="UP000199656"/>
    </source>
</evidence>
<dbReference type="OrthoDB" id="1156172at2"/>
<dbReference type="PRINTS" id="PR00032">
    <property type="entry name" value="HTHARAC"/>
</dbReference>
<dbReference type="SUPFAM" id="SSF46689">
    <property type="entry name" value="Homeodomain-like"/>
    <property type="match status" value="2"/>
</dbReference>
<dbReference type="InterPro" id="IPR018062">
    <property type="entry name" value="HTH_AraC-typ_CS"/>
</dbReference>
<dbReference type="InterPro" id="IPR009057">
    <property type="entry name" value="Homeodomain-like_sf"/>
</dbReference>
<keyword evidence="3" id="KW-0804">Transcription</keyword>
<evidence type="ECO:0000259" key="4">
    <source>
        <dbReference type="PROSITE" id="PS01124"/>
    </source>
</evidence>
<protein>
    <submittedName>
        <fullName evidence="5">AraC-type DNA-binding protein</fullName>
    </submittedName>
</protein>
<evidence type="ECO:0000256" key="1">
    <source>
        <dbReference type="ARBA" id="ARBA00023015"/>
    </source>
</evidence>
<sequence length="315" mass="36326">MKKGKQPTEPAVLQAFARLLGTKLRNGRMKIPEPYGQGYCRGYVFNEHIRMLILNYELKEEVILHNPEVHMVGKMILFKFQHIFQMEEDRPPAFPSVLIATSTLDTDAVIPIQSSTSSINIEVDAGYLNSIFESSNKSPALQSLLQNTQPLLFEQLIHPVLQKVVDEMMTEQVDEVFELFFLRIKAEELVCRLLMELEKRDEEHLYALNSKDIQAIYKIRERMLARIDVPPVIDELALAANMSPTKLKRLFRQIFGNSIFSYYQEFRMKEAARLLKEEHLSVSDVGYQLGFSNLSHFAKVFKEHVGVNPKKYAMG</sequence>
<dbReference type="SMART" id="SM00342">
    <property type="entry name" value="HTH_ARAC"/>
    <property type="match status" value="1"/>
</dbReference>
<dbReference type="EMBL" id="FNRL01000001">
    <property type="protein sequence ID" value="SDZ89724.1"/>
    <property type="molecule type" value="Genomic_DNA"/>
</dbReference>
<keyword evidence="6" id="KW-1185">Reference proteome</keyword>
<dbReference type="PANTHER" id="PTHR47893">
    <property type="entry name" value="REGULATORY PROTEIN PCHR"/>
    <property type="match status" value="1"/>
</dbReference>
<dbReference type="InterPro" id="IPR053142">
    <property type="entry name" value="PchR_regulatory_protein"/>
</dbReference>
<dbReference type="Gene3D" id="1.10.10.60">
    <property type="entry name" value="Homeodomain-like"/>
    <property type="match status" value="2"/>
</dbReference>
<keyword evidence="2 5" id="KW-0238">DNA-binding</keyword>
<dbReference type="GO" id="GO:0003700">
    <property type="term" value="F:DNA-binding transcription factor activity"/>
    <property type="evidence" value="ECO:0007669"/>
    <property type="project" value="InterPro"/>
</dbReference>
<dbReference type="Pfam" id="PF12833">
    <property type="entry name" value="HTH_18"/>
    <property type="match status" value="1"/>
</dbReference>
<feature type="domain" description="HTH araC/xylS-type" evidence="4">
    <location>
        <begin position="217"/>
        <end position="315"/>
    </location>
</feature>
<name>A0A1H3WTN3_9BACT</name>
<keyword evidence="1" id="KW-0805">Transcription regulation</keyword>
<dbReference type="PROSITE" id="PS00041">
    <property type="entry name" value="HTH_ARAC_FAMILY_1"/>
    <property type="match status" value="1"/>
</dbReference>
<dbReference type="Proteomes" id="UP000199656">
    <property type="component" value="Unassembled WGS sequence"/>
</dbReference>
<evidence type="ECO:0000313" key="5">
    <source>
        <dbReference type="EMBL" id="SDZ89724.1"/>
    </source>
</evidence>
<dbReference type="STRING" id="408074.SAMN05660909_00021"/>
<dbReference type="InterPro" id="IPR020449">
    <property type="entry name" value="Tscrpt_reg_AraC-type_HTH"/>
</dbReference>
<dbReference type="InterPro" id="IPR018060">
    <property type="entry name" value="HTH_AraC"/>
</dbReference>
<accession>A0A1H3WTN3</accession>